<name>A0A0C9W2J4_9AGAM</name>
<sequence length="91" mass="10080">MPSPELFLSHPCPCSSLHFPAIITLAASSHFFRQFLIVNVQLHKPKIRQAHFLAPRSRCPASRARCWARFSAAVMHGTISGKGLSTIVIDL</sequence>
<dbReference type="HOGENOM" id="CLU_2441142_0_0_1"/>
<dbReference type="EMBL" id="KN839844">
    <property type="protein sequence ID" value="KIJ65240.1"/>
    <property type="molecule type" value="Genomic_DNA"/>
</dbReference>
<evidence type="ECO:0000313" key="2">
    <source>
        <dbReference type="Proteomes" id="UP000053820"/>
    </source>
</evidence>
<reference evidence="1 2" key="1">
    <citation type="submission" date="2014-04" db="EMBL/GenBank/DDBJ databases">
        <title>Evolutionary Origins and Diversification of the Mycorrhizal Mutualists.</title>
        <authorList>
            <consortium name="DOE Joint Genome Institute"/>
            <consortium name="Mycorrhizal Genomics Consortium"/>
            <person name="Kohler A."/>
            <person name="Kuo A."/>
            <person name="Nagy L.G."/>
            <person name="Floudas D."/>
            <person name="Copeland A."/>
            <person name="Barry K.W."/>
            <person name="Cichocki N."/>
            <person name="Veneault-Fourrey C."/>
            <person name="LaButti K."/>
            <person name="Lindquist E.A."/>
            <person name="Lipzen A."/>
            <person name="Lundell T."/>
            <person name="Morin E."/>
            <person name="Murat C."/>
            <person name="Riley R."/>
            <person name="Ohm R."/>
            <person name="Sun H."/>
            <person name="Tunlid A."/>
            <person name="Henrissat B."/>
            <person name="Grigoriev I.V."/>
            <person name="Hibbett D.S."/>
            <person name="Martin F."/>
        </authorList>
    </citation>
    <scope>NUCLEOTIDE SEQUENCE [LARGE SCALE GENOMIC DNA]</scope>
    <source>
        <strain evidence="1 2">MD-312</strain>
    </source>
</reference>
<dbReference type="AlphaFoldDB" id="A0A0C9W2J4"/>
<feature type="non-terminal residue" evidence="1">
    <location>
        <position position="91"/>
    </location>
</feature>
<dbReference type="Proteomes" id="UP000053820">
    <property type="component" value="Unassembled WGS sequence"/>
</dbReference>
<keyword evidence="2" id="KW-1185">Reference proteome</keyword>
<proteinExistence type="predicted"/>
<organism evidence="1 2">
    <name type="scientific">Hydnomerulius pinastri MD-312</name>
    <dbReference type="NCBI Taxonomy" id="994086"/>
    <lineage>
        <taxon>Eukaryota</taxon>
        <taxon>Fungi</taxon>
        <taxon>Dikarya</taxon>
        <taxon>Basidiomycota</taxon>
        <taxon>Agaricomycotina</taxon>
        <taxon>Agaricomycetes</taxon>
        <taxon>Agaricomycetidae</taxon>
        <taxon>Boletales</taxon>
        <taxon>Boletales incertae sedis</taxon>
        <taxon>Leucogyrophana</taxon>
    </lineage>
</organism>
<gene>
    <name evidence="1" type="ORF">HYDPIDRAFT_111176</name>
</gene>
<accession>A0A0C9W2J4</accession>
<protein>
    <submittedName>
        <fullName evidence="1">Uncharacterized protein</fullName>
    </submittedName>
</protein>
<evidence type="ECO:0000313" key="1">
    <source>
        <dbReference type="EMBL" id="KIJ65240.1"/>
    </source>
</evidence>